<evidence type="ECO:0000313" key="2">
    <source>
        <dbReference type="Proteomes" id="UP000076574"/>
    </source>
</evidence>
<evidence type="ECO:0000313" key="1">
    <source>
        <dbReference type="EMBL" id="KZD22932.1"/>
    </source>
</evidence>
<dbReference type="EMBL" id="LVYV01000012">
    <property type="protein sequence ID" value="KZD22932.1"/>
    <property type="molecule type" value="Genomic_DNA"/>
</dbReference>
<proteinExistence type="predicted"/>
<organism evidence="1 2">
    <name type="scientific">Tardiphaga robiniae</name>
    <dbReference type="NCBI Taxonomy" id="943830"/>
    <lineage>
        <taxon>Bacteria</taxon>
        <taxon>Pseudomonadati</taxon>
        <taxon>Pseudomonadota</taxon>
        <taxon>Alphaproteobacteria</taxon>
        <taxon>Hyphomicrobiales</taxon>
        <taxon>Nitrobacteraceae</taxon>
        <taxon>Tardiphaga</taxon>
    </lineage>
</organism>
<comment type="caution">
    <text evidence="1">The sequence shown here is derived from an EMBL/GenBank/DDBJ whole genome shotgun (WGS) entry which is preliminary data.</text>
</comment>
<sequence length="270" mass="29034">MVKKPKPFALEQIAQHGCADLLEVVLFAPQGANEHDFVLGADVRFGTMLLSSDDWSKSVEVGLARATLSLDFSGCEIDPAAHRLGDQKPSSVKTHVQLTQVKNKEAHVGAKTSFGATNRGGMVKPTGALSLGAGAALDNKVTTKETQVSDISELPVVSMSGNRWRFSAVAQAYMHSRYSGDEALCRIKIKTSPVSVEGRLSFQPKDICIVDVETPPAFLDRLRSSPNKTAIAKLLLLKHLREINPLTEKADAGVVIGCVSTLRGEIKSED</sequence>
<dbReference type="AlphaFoldDB" id="A0A161SPY2"/>
<name>A0A161SPY2_9BRAD</name>
<dbReference type="STRING" id="943830.A4A58_05865"/>
<dbReference type="RefSeq" id="WP_068732828.1">
    <property type="nucleotide sequence ID" value="NZ_LVYV01000012.1"/>
</dbReference>
<keyword evidence="2" id="KW-1185">Reference proteome</keyword>
<gene>
    <name evidence="1" type="ORF">A4A58_05865</name>
</gene>
<accession>A0A161SPY2</accession>
<dbReference type="Proteomes" id="UP000076574">
    <property type="component" value="Unassembled WGS sequence"/>
</dbReference>
<reference evidence="1 2" key="1">
    <citation type="submission" date="2016-03" db="EMBL/GenBank/DDBJ databases">
        <title>Microsymbionts genomes from the relict species Vavilovia formosa (Stev.) Fed.</title>
        <authorList>
            <person name="Kopat V."/>
            <person name="Chirak E."/>
            <person name="Kimeklis A."/>
            <person name="Andronov E."/>
        </authorList>
    </citation>
    <scope>NUCLEOTIDE SEQUENCE [LARGE SCALE GENOMIC DNA]</scope>
    <source>
        <strain evidence="1 2">Vaf07</strain>
    </source>
</reference>
<protein>
    <submittedName>
        <fullName evidence="1">Uncharacterized protein</fullName>
    </submittedName>
</protein>